<feature type="region of interest" description="Disordered" evidence="2">
    <location>
        <begin position="418"/>
        <end position="724"/>
    </location>
</feature>
<evidence type="ECO:0000256" key="1">
    <source>
        <dbReference type="SAM" id="Coils"/>
    </source>
</evidence>
<feature type="compositionally biased region" description="Basic and acidic residues" evidence="2">
    <location>
        <begin position="617"/>
        <end position="629"/>
    </location>
</feature>
<feature type="compositionally biased region" description="Polar residues" evidence="2">
    <location>
        <begin position="460"/>
        <end position="473"/>
    </location>
</feature>
<dbReference type="InterPro" id="IPR031937">
    <property type="entry name" value="PNISR"/>
</dbReference>
<protein>
    <submittedName>
        <fullName evidence="3">Putative splicing factor arginine/serine-rich</fullName>
    </submittedName>
</protein>
<evidence type="ECO:0000256" key="2">
    <source>
        <dbReference type="SAM" id="MobiDB-lite"/>
    </source>
</evidence>
<dbReference type="EMBL" id="GIIL01005958">
    <property type="protein sequence ID" value="NOV49684.1"/>
    <property type="molecule type" value="Transcribed_RNA"/>
</dbReference>
<feature type="compositionally biased region" description="Basic residues" evidence="2">
    <location>
        <begin position="696"/>
        <end position="724"/>
    </location>
</feature>
<organism evidence="3">
    <name type="scientific">Xenopsylla cheopis</name>
    <name type="common">Oriental rat flea</name>
    <name type="synonym">Pulex cheopis</name>
    <dbReference type="NCBI Taxonomy" id="163159"/>
    <lineage>
        <taxon>Eukaryota</taxon>
        <taxon>Metazoa</taxon>
        <taxon>Ecdysozoa</taxon>
        <taxon>Arthropoda</taxon>
        <taxon>Hexapoda</taxon>
        <taxon>Insecta</taxon>
        <taxon>Pterygota</taxon>
        <taxon>Neoptera</taxon>
        <taxon>Endopterygota</taxon>
        <taxon>Siphonaptera</taxon>
        <taxon>Pulicidae</taxon>
        <taxon>Xenopsyllinae</taxon>
        <taxon>Xenopsylla</taxon>
    </lineage>
</organism>
<dbReference type="AlphaFoldDB" id="A0A6M2DUT4"/>
<evidence type="ECO:0000313" key="3">
    <source>
        <dbReference type="EMBL" id="NOV49684.1"/>
    </source>
</evidence>
<proteinExistence type="predicted"/>
<feature type="compositionally biased region" description="Basic and acidic residues" evidence="2">
    <location>
        <begin position="565"/>
        <end position="608"/>
    </location>
</feature>
<feature type="compositionally biased region" description="Basic residues" evidence="2">
    <location>
        <begin position="630"/>
        <end position="643"/>
    </location>
</feature>
<feature type="region of interest" description="Disordered" evidence="2">
    <location>
        <begin position="359"/>
        <end position="385"/>
    </location>
</feature>
<reference evidence="3" key="1">
    <citation type="submission" date="2020-03" db="EMBL/GenBank/DDBJ databases">
        <title>Transcriptomic Profiling of the Digestive Tract of the Rat Flea, Xenopsylla cheopis, Following Blood Feeding and Infection with Yersinia pestis.</title>
        <authorList>
            <person name="Bland D.M."/>
            <person name="Martens C.A."/>
            <person name="Virtaneva K."/>
            <person name="Kanakabandi K."/>
            <person name="Long D."/>
            <person name="Rosenke R."/>
            <person name="Saturday G.A."/>
            <person name="Hoyt F.H."/>
            <person name="Bruno D.P."/>
            <person name="Ribeiro J.M.C."/>
            <person name="Hinnebusch J."/>
        </authorList>
    </citation>
    <scope>NUCLEOTIDE SEQUENCE</scope>
</reference>
<dbReference type="Pfam" id="PF15996">
    <property type="entry name" value="PNISR"/>
    <property type="match status" value="1"/>
</dbReference>
<sequence length="724" mass="83148">MYTGQNSLRFPTKWALNAAAYDNIAADQVDWAALAQQWIQMKETNPSENIAPPPPPNISSISVRPPPAPAWNSSSWTFPGQQTWPQANSNNWNWNNSVNVNAPPPPIISNIEVAPKEGPVVPILPTPTFNTFAPQTIPPAYSVVHPPKEYWTVSEHSVNVKDKSNVAFKGSEGFVQAQNFPDTGITLDAAKRKQLPAWIRQGLEKMEREKQKQLEKEQDLEQKRIMLEQKRLAEEQALKEIQQEGSIIGMKSKFESESDDEDINGKVIYEDEVQIPKHKTLTKVEKVPIITQYRTKEERLQDVMLCVRQTLTEILLDVTNDEILAISRETIKRFRNSAQTLRKTNALTSITGGLGLGIYGESSGSESDNSDNENSDGGKDYNKDSDVELERTIRLRKTEFEKTSKEIEAHLEAEEEISRKNRQVESREQRDSDRVAAEMEIKSGRGDGEKCYKNSDADTKSSVAITHQSSFNRNKTDINKVEQDVDINERKNDSGKKSRYEKSQSSKSSSESDTDSDTDSDSNTSRSVTSQSTLSSKHSSREKRTNLCRKKSQKSASPERKRRTDKYSKNKDRKVYVDKMDIMSMKDSKVYTSLKKNDSKRSARERSRSPSVRSRSRSYDNRYKSASRDTRRRSRSREKRHRSRSVDSSVSREHKGTSRSDHRRSTSRTRSYSRDRKHRSRSRDRQRESSYSSSKRDRRYRSRSRSSRRSRSRSRSRGKRSHRR</sequence>
<feature type="compositionally biased region" description="Low complexity" evidence="2">
    <location>
        <begin position="521"/>
        <end position="537"/>
    </location>
</feature>
<feature type="compositionally biased region" description="Basic and acidic residues" evidence="2">
    <location>
        <begin position="650"/>
        <end position="664"/>
    </location>
</feature>
<feature type="compositionally biased region" description="Basic and acidic residues" evidence="2">
    <location>
        <begin position="474"/>
        <end position="504"/>
    </location>
</feature>
<feature type="coiled-coil region" evidence="1">
    <location>
        <begin position="200"/>
        <end position="244"/>
    </location>
</feature>
<feature type="compositionally biased region" description="Basic and acidic residues" evidence="2">
    <location>
        <begin position="418"/>
        <end position="459"/>
    </location>
</feature>
<feature type="compositionally biased region" description="Basic and acidic residues" evidence="2">
    <location>
        <begin position="376"/>
        <end position="385"/>
    </location>
</feature>
<dbReference type="PANTHER" id="PTHR31518">
    <property type="entry name" value="ARGININE/SERINE-RICH PROTEIN PNISR"/>
    <property type="match status" value="1"/>
</dbReference>
<accession>A0A6M2DUT4</accession>
<keyword evidence="1" id="KW-0175">Coiled coil</keyword>
<name>A0A6M2DUT4_XENCH</name>
<feature type="compositionally biased region" description="Basic residues" evidence="2">
    <location>
        <begin position="538"/>
        <end position="553"/>
    </location>
</feature>